<keyword evidence="3" id="KW-1185">Reference proteome</keyword>
<dbReference type="EMBL" id="MU842844">
    <property type="protein sequence ID" value="KAK2031034.1"/>
    <property type="molecule type" value="Genomic_DNA"/>
</dbReference>
<dbReference type="PANTHER" id="PTHR47582">
    <property type="entry name" value="P450, PUTATIVE (EUROFUNG)-RELATED"/>
    <property type="match status" value="1"/>
</dbReference>
<dbReference type="GO" id="GO:0005506">
    <property type="term" value="F:iron ion binding"/>
    <property type="evidence" value="ECO:0007669"/>
    <property type="project" value="InterPro"/>
</dbReference>
<comment type="caution">
    <text evidence="2">The sequence shown here is derived from an EMBL/GenBank/DDBJ whole genome shotgun (WGS) entry which is preliminary data.</text>
</comment>
<dbReference type="CDD" id="cd11040">
    <property type="entry name" value="CYP7_CYP8-like"/>
    <property type="match status" value="1"/>
</dbReference>
<dbReference type="GO" id="GO:0004497">
    <property type="term" value="F:monooxygenase activity"/>
    <property type="evidence" value="ECO:0007669"/>
    <property type="project" value="InterPro"/>
</dbReference>
<protein>
    <submittedName>
        <fullName evidence="2">Cytochrome P450</fullName>
    </submittedName>
</protein>
<dbReference type="SUPFAM" id="SSF48264">
    <property type="entry name" value="Cytochrome P450"/>
    <property type="match status" value="1"/>
</dbReference>
<evidence type="ECO:0000313" key="3">
    <source>
        <dbReference type="Proteomes" id="UP001232148"/>
    </source>
</evidence>
<keyword evidence="1" id="KW-1133">Transmembrane helix</keyword>
<dbReference type="InterPro" id="IPR001128">
    <property type="entry name" value="Cyt_P450"/>
</dbReference>
<reference evidence="2" key="1">
    <citation type="submission" date="2021-06" db="EMBL/GenBank/DDBJ databases">
        <title>Comparative genomics, transcriptomics and evolutionary studies reveal genomic signatures of adaptation to plant cell wall in hemibiotrophic fungi.</title>
        <authorList>
            <consortium name="DOE Joint Genome Institute"/>
            <person name="Baroncelli R."/>
            <person name="Diaz J.F."/>
            <person name="Benocci T."/>
            <person name="Peng M."/>
            <person name="Battaglia E."/>
            <person name="Haridas S."/>
            <person name="Andreopoulos W."/>
            <person name="Labutti K."/>
            <person name="Pangilinan J."/>
            <person name="Floch G.L."/>
            <person name="Makela M.R."/>
            <person name="Henrissat B."/>
            <person name="Grigoriev I.V."/>
            <person name="Crouch J.A."/>
            <person name="De Vries R.P."/>
            <person name="Sukno S.A."/>
            <person name="Thon M.R."/>
        </authorList>
    </citation>
    <scope>NUCLEOTIDE SEQUENCE</scope>
    <source>
        <strain evidence="2">MAFF235873</strain>
    </source>
</reference>
<dbReference type="GO" id="GO:0016705">
    <property type="term" value="F:oxidoreductase activity, acting on paired donors, with incorporation or reduction of molecular oxygen"/>
    <property type="evidence" value="ECO:0007669"/>
    <property type="project" value="InterPro"/>
</dbReference>
<dbReference type="Pfam" id="PF00067">
    <property type="entry name" value="p450"/>
    <property type="match status" value="1"/>
</dbReference>
<keyword evidence="1" id="KW-0812">Transmembrane</keyword>
<evidence type="ECO:0000313" key="2">
    <source>
        <dbReference type="EMBL" id="KAK2031034.1"/>
    </source>
</evidence>
<dbReference type="Gene3D" id="1.10.630.10">
    <property type="entry name" value="Cytochrome P450"/>
    <property type="match status" value="1"/>
</dbReference>
<dbReference type="InterPro" id="IPR053007">
    <property type="entry name" value="CYP450_monoxygenase_sec-met"/>
</dbReference>
<proteinExistence type="predicted"/>
<dbReference type="Proteomes" id="UP001232148">
    <property type="component" value="Unassembled WGS sequence"/>
</dbReference>
<sequence length="538" mass="59035">MELPALAGTVFAVVVVGCYLLESYFFLTHDPREPAYIRPKVPLIGHLIGLNKYGTGKYFSKIGAQTNNNFFTLPIFNFKFYVIQDRKFFSAIQRNAKAISFVPFAVKASRNFSGISDEAARLLDHLEGGPGAKEFDRVQRAALAAGPDLDELSHASARVKLDMVEELLRDAGRSPDSAARVDLFAWVRHAVVMSSTEGMFGPLNPFKNPEHEADFWTFNSKAHVLLGGGFVANLVAKDAVQARDRNRQRYVEYVGLGGLEKASGLVRGQARVKAENGVPELEIGRSMAGFDIAILANYVPTTWWAVFEIFSRPWLVEAIREEVGGAVRRQDGGGFALDLAVLRSSSPLLLSSIQEAQRLHGIHAHIREVLRDTTVAADDQRPRLLRKGNYVQLNSIPVFRSEEIWGADAASFDARRFIRMKRRAEAPGVATPGDLPPHAFAVWGVAPHVCPARWFATGGVMALVALMALRLDVEAAPEARGEGPTGREWRMPEVEGVFVALQSPAEPVPVVVRPRKGFEGKCTIETGTPGTRLQLSVG</sequence>
<gene>
    <name evidence="2" type="ORF">LX32DRAFT_715151</name>
</gene>
<evidence type="ECO:0000256" key="1">
    <source>
        <dbReference type="SAM" id="Phobius"/>
    </source>
</evidence>
<accession>A0AAD9M2Y2</accession>
<feature type="transmembrane region" description="Helical" evidence="1">
    <location>
        <begin position="6"/>
        <end position="27"/>
    </location>
</feature>
<dbReference type="AlphaFoldDB" id="A0AAD9M2Y2"/>
<dbReference type="InterPro" id="IPR036396">
    <property type="entry name" value="Cyt_P450_sf"/>
</dbReference>
<dbReference type="PANTHER" id="PTHR47582:SF1">
    <property type="entry name" value="P450, PUTATIVE (EUROFUNG)-RELATED"/>
    <property type="match status" value="1"/>
</dbReference>
<keyword evidence="1" id="KW-0472">Membrane</keyword>
<dbReference type="GO" id="GO:0020037">
    <property type="term" value="F:heme binding"/>
    <property type="evidence" value="ECO:0007669"/>
    <property type="project" value="InterPro"/>
</dbReference>
<organism evidence="2 3">
    <name type="scientific">Colletotrichum zoysiae</name>
    <dbReference type="NCBI Taxonomy" id="1216348"/>
    <lineage>
        <taxon>Eukaryota</taxon>
        <taxon>Fungi</taxon>
        <taxon>Dikarya</taxon>
        <taxon>Ascomycota</taxon>
        <taxon>Pezizomycotina</taxon>
        <taxon>Sordariomycetes</taxon>
        <taxon>Hypocreomycetidae</taxon>
        <taxon>Glomerellales</taxon>
        <taxon>Glomerellaceae</taxon>
        <taxon>Colletotrichum</taxon>
        <taxon>Colletotrichum graminicola species complex</taxon>
    </lineage>
</organism>
<name>A0AAD9M2Y2_9PEZI</name>